<evidence type="ECO:0000256" key="1">
    <source>
        <dbReference type="SAM" id="MobiDB-lite"/>
    </source>
</evidence>
<gene>
    <name evidence="2" type="ORF">AVDCRST_MAG58-3422</name>
</gene>
<dbReference type="EMBL" id="CADCVF010000070">
    <property type="protein sequence ID" value="CAA9465534.1"/>
    <property type="molecule type" value="Genomic_DNA"/>
</dbReference>
<evidence type="ECO:0000313" key="2">
    <source>
        <dbReference type="EMBL" id="CAA9465534.1"/>
    </source>
</evidence>
<dbReference type="AlphaFoldDB" id="A0A6J4R6E8"/>
<proteinExistence type="predicted"/>
<organism evidence="2">
    <name type="scientific">uncultured Rubrobacteraceae bacterium</name>
    <dbReference type="NCBI Taxonomy" id="349277"/>
    <lineage>
        <taxon>Bacteria</taxon>
        <taxon>Bacillati</taxon>
        <taxon>Actinomycetota</taxon>
        <taxon>Rubrobacteria</taxon>
        <taxon>Rubrobacterales</taxon>
        <taxon>Rubrobacteraceae</taxon>
        <taxon>environmental samples</taxon>
    </lineage>
</organism>
<feature type="non-terminal residue" evidence="2">
    <location>
        <position position="1"/>
    </location>
</feature>
<feature type="region of interest" description="Disordered" evidence="1">
    <location>
        <begin position="1"/>
        <end position="99"/>
    </location>
</feature>
<protein>
    <submittedName>
        <fullName evidence="2">Uncharacterized protein</fullName>
    </submittedName>
</protein>
<feature type="non-terminal residue" evidence="2">
    <location>
        <position position="99"/>
    </location>
</feature>
<reference evidence="2" key="1">
    <citation type="submission" date="2020-02" db="EMBL/GenBank/DDBJ databases">
        <authorList>
            <person name="Meier V. D."/>
        </authorList>
    </citation>
    <scope>NUCLEOTIDE SEQUENCE</scope>
    <source>
        <strain evidence="2">AVDCRST_MAG58</strain>
    </source>
</reference>
<name>A0A6J4R6E8_9ACTN</name>
<sequence length="99" mass="11259">GVAARHRTLLQGDGTPGSWPRRRRGAPQLPQTGLLRRRADPEHAPRRTRQGLPSLRLRGPQGWRSSCHGPHAPRLRRPDYRQTRQDARGTAPLRTRRAV</sequence>
<feature type="compositionally biased region" description="Basic and acidic residues" evidence="1">
    <location>
        <begin position="76"/>
        <end position="87"/>
    </location>
</feature>
<accession>A0A6J4R6E8</accession>